<feature type="region of interest" description="Disordered" evidence="1">
    <location>
        <begin position="34"/>
        <end position="71"/>
    </location>
</feature>
<dbReference type="STRING" id="454130.A0A0U5G9A8"/>
<dbReference type="AlphaFoldDB" id="A0A0U5G9A8"/>
<keyword evidence="3" id="KW-1185">Reference proteome</keyword>
<name>A0A0U5G9A8_ASPCI</name>
<dbReference type="EMBL" id="CDMC01000009">
    <property type="protein sequence ID" value="CEL07501.1"/>
    <property type="molecule type" value="Genomic_DNA"/>
</dbReference>
<protein>
    <submittedName>
        <fullName evidence="2">Uncharacterized protein</fullName>
    </submittedName>
</protein>
<reference evidence="3" key="1">
    <citation type="journal article" date="2016" name="Genome Announc.">
        <title>Draft genome sequences of fungus Aspergillus calidoustus.</title>
        <authorList>
            <person name="Horn F."/>
            <person name="Linde J."/>
            <person name="Mattern D.J."/>
            <person name="Walther G."/>
            <person name="Guthke R."/>
            <person name="Scherlach K."/>
            <person name="Martin K."/>
            <person name="Brakhage A.A."/>
            <person name="Petzke L."/>
            <person name="Valiante V."/>
        </authorList>
    </citation>
    <scope>NUCLEOTIDE SEQUENCE [LARGE SCALE GENOMIC DNA]</scope>
    <source>
        <strain evidence="3">SF006504</strain>
    </source>
</reference>
<evidence type="ECO:0000313" key="3">
    <source>
        <dbReference type="Proteomes" id="UP000054771"/>
    </source>
</evidence>
<gene>
    <name evidence="2" type="ORF">ASPCAL10658</name>
</gene>
<evidence type="ECO:0000256" key="1">
    <source>
        <dbReference type="SAM" id="MobiDB-lite"/>
    </source>
</evidence>
<evidence type="ECO:0000313" key="2">
    <source>
        <dbReference type="EMBL" id="CEL07501.1"/>
    </source>
</evidence>
<sequence length="275" mass="30491">MPTRSETETRRTQWPPARRTYRLFSTTLVPRKKPRLVCDAYENEEDADIPDNGDGEDFEPNPLDTEDDDDEGCDECFPGSDDIDSELLGVPATDSIVAYAPHGIKQDAQPSQVAVDDGDGEDYGECIHGPDGFGTELFDVAVTDSIVAYVPRDIDPHASNRFAQKRHVMITHMATWSKTNDLRGLGYEERPMTLGLGRILGNLSVTDIVSLFFSGIPTEVQNLFDKPVLTAQGLLNLPDTQAVRKYLRQGMYLDIALGNIKFREGQTIECDGYVG</sequence>
<accession>A0A0U5G9A8</accession>
<organism evidence="2 3">
    <name type="scientific">Aspergillus calidoustus</name>
    <dbReference type="NCBI Taxonomy" id="454130"/>
    <lineage>
        <taxon>Eukaryota</taxon>
        <taxon>Fungi</taxon>
        <taxon>Dikarya</taxon>
        <taxon>Ascomycota</taxon>
        <taxon>Pezizomycotina</taxon>
        <taxon>Eurotiomycetes</taxon>
        <taxon>Eurotiomycetidae</taxon>
        <taxon>Eurotiales</taxon>
        <taxon>Aspergillaceae</taxon>
        <taxon>Aspergillus</taxon>
        <taxon>Aspergillus subgen. Nidulantes</taxon>
    </lineage>
</organism>
<proteinExistence type="predicted"/>
<dbReference type="OrthoDB" id="3790672at2759"/>
<dbReference type="Proteomes" id="UP000054771">
    <property type="component" value="Unassembled WGS sequence"/>
</dbReference>
<feature type="compositionally biased region" description="Acidic residues" evidence="1">
    <location>
        <begin position="41"/>
        <end position="71"/>
    </location>
</feature>